<dbReference type="PANTHER" id="PTHR20531:SF1">
    <property type="entry name" value="N-ALPHA-ACETYLTRANSFERASE 40"/>
    <property type="match status" value="1"/>
</dbReference>
<dbReference type="eggNOG" id="ENOG502T073">
    <property type="taxonomic scope" value="Eukaryota"/>
</dbReference>
<gene>
    <name evidence="13" type="ORF">CYME_CMJ062C</name>
</gene>
<dbReference type="GO" id="GO:0043998">
    <property type="term" value="F:histone H2A acetyltransferase activity"/>
    <property type="evidence" value="ECO:0007669"/>
    <property type="project" value="InterPro"/>
</dbReference>
<dbReference type="HOGENOM" id="CLU_957660_0_0_1"/>
<dbReference type="GO" id="GO:0005737">
    <property type="term" value="C:cytoplasm"/>
    <property type="evidence" value="ECO:0007669"/>
    <property type="project" value="UniProtKB-SubCell"/>
</dbReference>
<evidence type="ECO:0000256" key="8">
    <source>
        <dbReference type="ARBA" id="ARBA00023242"/>
    </source>
</evidence>
<keyword evidence="7" id="KW-0808">Transferase</keyword>
<feature type="domain" description="N-acetyltransferase" evidence="12">
    <location>
        <begin position="159"/>
        <end position="245"/>
    </location>
</feature>
<dbReference type="Proteomes" id="UP000007014">
    <property type="component" value="Chromosome 10"/>
</dbReference>
<keyword evidence="8" id="KW-0539">Nucleus</keyword>
<evidence type="ECO:0000256" key="2">
    <source>
        <dbReference type="ARBA" id="ARBA00004496"/>
    </source>
</evidence>
<dbReference type="Pfam" id="PF00583">
    <property type="entry name" value="Acetyltransf_1"/>
    <property type="match status" value="1"/>
</dbReference>
<keyword evidence="14" id="KW-1185">Reference proteome</keyword>
<keyword evidence="9" id="KW-0012">Acyltransferase</keyword>
<evidence type="ECO:0000256" key="1">
    <source>
        <dbReference type="ARBA" id="ARBA00004123"/>
    </source>
</evidence>
<evidence type="ECO:0000256" key="3">
    <source>
        <dbReference type="ARBA" id="ARBA00008870"/>
    </source>
</evidence>
<dbReference type="AlphaFoldDB" id="M1VCD6"/>
<dbReference type="EC" id="2.3.1.257" evidence="4"/>
<dbReference type="GO" id="GO:0005634">
    <property type="term" value="C:nucleus"/>
    <property type="evidence" value="ECO:0007669"/>
    <property type="project" value="UniProtKB-SubCell"/>
</dbReference>
<dbReference type="RefSeq" id="XP_005534809.1">
    <property type="nucleotide sequence ID" value="XM_005534752.1"/>
</dbReference>
<name>M1VCD6_CYAM1</name>
<evidence type="ECO:0000256" key="5">
    <source>
        <dbReference type="ARBA" id="ARBA00015043"/>
    </source>
</evidence>
<evidence type="ECO:0000256" key="11">
    <source>
        <dbReference type="ARBA" id="ARBA00049524"/>
    </source>
</evidence>
<evidence type="ECO:0000256" key="4">
    <source>
        <dbReference type="ARBA" id="ARBA00012950"/>
    </source>
</evidence>
<comment type="catalytic activity">
    <reaction evidence="11">
        <text>N-terminal L-seryl-[histone H4] + acetyl-CoA = N-terminal N(alpha)-acetyl-L-seryl-[histone H4] + CoA + H(+)</text>
        <dbReference type="Rhea" id="RHEA:50596"/>
        <dbReference type="Rhea" id="RHEA-COMP:12740"/>
        <dbReference type="Rhea" id="RHEA-COMP:12743"/>
        <dbReference type="ChEBI" id="CHEBI:15378"/>
        <dbReference type="ChEBI" id="CHEBI:57287"/>
        <dbReference type="ChEBI" id="CHEBI:57288"/>
        <dbReference type="ChEBI" id="CHEBI:64738"/>
        <dbReference type="ChEBI" id="CHEBI:83690"/>
        <dbReference type="EC" id="2.3.1.257"/>
    </reaction>
</comment>
<dbReference type="GeneID" id="16994142"/>
<evidence type="ECO:0000259" key="12">
    <source>
        <dbReference type="Pfam" id="PF00583"/>
    </source>
</evidence>
<evidence type="ECO:0000256" key="7">
    <source>
        <dbReference type="ARBA" id="ARBA00022679"/>
    </source>
</evidence>
<protein>
    <recommendedName>
        <fullName evidence="5">N-alpha-acetyltransferase 40</fullName>
        <ecNumber evidence="4">2.3.1.257</ecNumber>
    </recommendedName>
</protein>
<proteinExistence type="inferred from homology"/>
<comment type="catalytic activity">
    <reaction evidence="10">
        <text>N-terminal L-seryl-[histone H2A] + acetyl-CoA = N-terminal N(alpha)-acetyl-L-seryl-[histone H2A] + CoA + H(+)</text>
        <dbReference type="Rhea" id="RHEA:50600"/>
        <dbReference type="Rhea" id="RHEA-COMP:12742"/>
        <dbReference type="Rhea" id="RHEA-COMP:12744"/>
        <dbReference type="ChEBI" id="CHEBI:15378"/>
        <dbReference type="ChEBI" id="CHEBI:57287"/>
        <dbReference type="ChEBI" id="CHEBI:57288"/>
        <dbReference type="ChEBI" id="CHEBI:64738"/>
        <dbReference type="ChEBI" id="CHEBI:83690"/>
        <dbReference type="EC" id="2.3.1.257"/>
    </reaction>
</comment>
<comment type="similarity">
    <text evidence="3">Belongs to the acetyltransferase family. NAA40 subfamily.</text>
</comment>
<comment type="subcellular location">
    <subcellularLocation>
        <location evidence="2">Cytoplasm</location>
    </subcellularLocation>
    <subcellularLocation>
        <location evidence="1">Nucleus</location>
    </subcellularLocation>
</comment>
<dbReference type="CDD" id="cd04301">
    <property type="entry name" value="NAT_SF"/>
    <property type="match status" value="1"/>
</dbReference>
<dbReference type="PANTHER" id="PTHR20531">
    <property type="entry name" value="N-ALPHA-ACETYLTRANSFERASE 40"/>
    <property type="match status" value="1"/>
</dbReference>
<organism evidence="13 14">
    <name type="scientific">Cyanidioschyzon merolae (strain NIES-3377 / 10D)</name>
    <name type="common">Unicellular red alga</name>
    <dbReference type="NCBI Taxonomy" id="280699"/>
    <lineage>
        <taxon>Eukaryota</taxon>
        <taxon>Rhodophyta</taxon>
        <taxon>Bangiophyceae</taxon>
        <taxon>Cyanidiales</taxon>
        <taxon>Cyanidiaceae</taxon>
        <taxon>Cyanidioschyzon</taxon>
    </lineage>
</organism>
<reference evidence="13 14" key="2">
    <citation type="journal article" date="2007" name="BMC Biol.">
        <title>A 100%-complete sequence reveals unusually simple genomic features in the hot-spring red alga Cyanidioschyzon merolae.</title>
        <authorList>
            <person name="Nozaki H."/>
            <person name="Takano H."/>
            <person name="Misumi O."/>
            <person name="Terasawa K."/>
            <person name="Matsuzaki M."/>
            <person name="Maruyama S."/>
            <person name="Nishida K."/>
            <person name="Yagisawa F."/>
            <person name="Yoshida Y."/>
            <person name="Fujiwara T."/>
            <person name="Takio S."/>
            <person name="Tamura K."/>
            <person name="Chung S.J."/>
            <person name="Nakamura S."/>
            <person name="Kuroiwa H."/>
            <person name="Tanaka K."/>
            <person name="Sato N."/>
            <person name="Kuroiwa T."/>
        </authorList>
    </citation>
    <scope>NUCLEOTIDE SEQUENCE [LARGE SCALE GENOMIC DNA]</scope>
    <source>
        <strain evidence="13 14">10D</strain>
    </source>
</reference>
<evidence type="ECO:0000256" key="6">
    <source>
        <dbReference type="ARBA" id="ARBA00022490"/>
    </source>
</evidence>
<dbReference type="KEGG" id="cme:CYME_CMJ062C"/>
<evidence type="ECO:0000313" key="14">
    <source>
        <dbReference type="Proteomes" id="UP000007014"/>
    </source>
</evidence>
<reference evidence="13 14" key="1">
    <citation type="journal article" date="2004" name="Nature">
        <title>Genome sequence of the ultrasmall unicellular red alga Cyanidioschyzon merolae 10D.</title>
        <authorList>
            <person name="Matsuzaki M."/>
            <person name="Misumi O."/>
            <person name="Shin-i T."/>
            <person name="Maruyama S."/>
            <person name="Takahara M."/>
            <person name="Miyagishima S."/>
            <person name="Mori T."/>
            <person name="Nishida K."/>
            <person name="Yagisawa F."/>
            <person name="Nishida K."/>
            <person name="Yoshida Y."/>
            <person name="Nishimura Y."/>
            <person name="Nakao S."/>
            <person name="Kobayashi T."/>
            <person name="Momoyama Y."/>
            <person name="Higashiyama T."/>
            <person name="Minoda A."/>
            <person name="Sano M."/>
            <person name="Nomoto H."/>
            <person name="Oishi K."/>
            <person name="Hayashi H."/>
            <person name="Ohta F."/>
            <person name="Nishizaka S."/>
            <person name="Haga S."/>
            <person name="Miura S."/>
            <person name="Morishita T."/>
            <person name="Kabeya Y."/>
            <person name="Terasawa K."/>
            <person name="Suzuki Y."/>
            <person name="Ishii Y."/>
            <person name="Asakawa S."/>
            <person name="Takano H."/>
            <person name="Ohta N."/>
            <person name="Kuroiwa H."/>
            <person name="Tanaka K."/>
            <person name="Shimizu N."/>
            <person name="Sugano S."/>
            <person name="Sato N."/>
            <person name="Nozaki H."/>
            <person name="Ogasawara N."/>
            <person name="Kohara Y."/>
            <person name="Kuroiwa T."/>
        </authorList>
    </citation>
    <scope>NUCLEOTIDE SEQUENCE [LARGE SCALE GENOMIC DNA]</scope>
    <source>
        <strain evidence="13 14">10D</strain>
    </source>
</reference>
<dbReference type="EMBL" id="AP006492">
    <property type="protein sequence ID" value="BAM80202.1"/>
    <property type="molecule type" value="Genomic_DNA"/>
</dbReference>
<evidence type="ECO:0000256" key="9">
    <source>
        <dbReference type="ARBA" id="ARBA00023315"/>
    </source>
</evidence>
<sequence length="291" mass="32755">MIKGQDLRDGMQGLVFRSFNTRDLSSELKNFILNLTERHMRAIYNEAASLAHTRAVPPGSKGPRIGAWRRWSTKAKRRELFALASMFVIAFWQRNPAALGDPAAQQSVTESSIVEIVNMYSSEKEVRSRTRSSTTQNVPTQHVLSQVSCSECNSELLVPVAFACYRIVNEWVPRGTQSGRVVCEKHSLLYVYELHCLDTWRGCGIGTQLVHFVEGIASQLNVAGVALTCLKNNPESLIWYKRRGYERAPHCPDTDGGSVYQILWKELQERNALPGSMTTTRARTAPFDRCC</sequence>
<accession>M1VCD6</accession>
<evidence type="ECO:0000313" key="13">
    <source>
        <dbReference type="EMBL" id="BAM80202.1"/>
    </source>
</evidence>
<dbReference type="InterPro" id="IPR000182">
    <property type="entry name" value="GNAT_dom"/>
</dbReference>
<dbReference type="OrthoDB" id="424551at2759"/>
<dbReference type="GO" id="GO:0010485">
    <property type="term" value="F:histone H4 acetyltransferase activity"/>
    <property type="evidence" value="ECO:0007669"/>
    <property type="project" value="InterPro"/>
</dbReference>
<dbReference type="SUPFAM" id="SSF55729">
    <property type="entry name" value="Acyl-CoA N-acyltransferases (Nat)"/>
    <property type="match status" value="1"/>
</dbReference>
<evidence type="ECO:0000256" key="10">
    <source>
        <dbReference type="ARBA" id="ARBA00047821"/>
    </source>
</evidence>
<dbReference type="InterPro" id="IPR016181">
    <property type="entry name" value="Acyl_CoA_acyltransferase"/>
</dbReference>
<dbReference type="InterPro" id="IPR039949">
    <property type="entry name" value="NAA40"/>
</dbReference>
<dbReference type="Gene3D" id="3.40.630.30">
    <property type="match status" value="1"/>
</dbReference>
<dbReference type="Gramene" id="CMJ062CT">
    <property type="protein sequence ID" value="CMJ062CT"/>
    <property type="gene ID" value="CMJ062C"/>
</dbReference>
<dbReference type="GO" id="GO:1990189">
    <property type="term" value="F:protein N-terminal-serine acetyltransferase activity"/>
    <property type="evidence" value="ECO:0007669"/>
    <property type="project" value="UniProtKB-EC"/>
</dbReference>
<keyword evidence="6" id="KW-0963">Cytoplasm</keyword>